<feature type="transmembrane region" description="Helical" evidence="1">
    <location>
        <begin position="318"/>
        <end position="336"/>
    </location>
</feature>
<feature type="transmembrane region" description="Helical" evidence="1">
    <location>
        <begin position="357"/>
        <end position="384"/>
    </location>
</feature>
<evidence type="ECO:0000313" key="3">
    <source>
        <dbReference type="EMBL" id="QMV74805.1"/>
    </source>
</evidence>
<feature type="transmembrane region" description="Helical" evidence="1">
    <location>
        <begin position="109"/>
        <end position="132"/>
    </location>
</feature>
<feature type="domain" description="DUF112" evidence="2">
    <location>
        <begin position="20"/>
        <end position="441"/>
    </location>
</feature>
<dbReference type="InterPro" id="IPR002823">
    <property type="entry name" value="DUF112_TM"/>
</dbReference>
<protein>
    <submittedName>
        <fullName evidence="3">Tripartite tricarboxylate transporter permease</fullName>
    </submittedName>
</protein>
<organism evidence="3 4">
    <name type="scientific">Comamonas piscis</name>
    <dbReference type="NCBI Taxonomy" id="1562974"/>
    <lineage>
        <taxon>Bacteria</taxon>
        <taxon>Pseudomonadati</taxon>
        <taxon>Pseudomonadota</taxon>
        <taxon>Betaproteobacteria</taxon>
        <taxon>Burkholderiales</taxon>
        <taxon>Comamonadaceae</taxon>
        <taxon>Comamonas</taxon>
    </lineage>
</organism>
<feature type="transmembrane region" description="Helical" evidence="1">
    <location>
        <begin position="390"/>
        <end position="407"/>
    </location>
</feature>
<evidence type="ECO:0000259" key="2">
    <source>
        <dbReference type="Pfam" id="PF01970"/>
    </source>
</evidence>
<feature type="transmembrane region" description="Helical" evidence="1">
    <location>
        <begin position="138"/>
        <end position="161"/>
    </location>
</feature>
<dbReference type="KEGG" id="cpis:HS961_19270"/>
<name>A0A7G5ELD0_9BURK</name>
<dbReference type="PANTHER" id="PTHR35342">
    <property type="entry name" value="TRICARBOXYLIC TRANSPORT PROTEIN"/>
    <property type="match status" value="1"/>
</dbReference>
<dbReference type="Pfam" id="PF01970">
    <property type="entry name" value="TctA"/>
    <property type="match status" value="1"/>
</dbReference>
<feature type="transmembrane region" description="Helical" evidence="1">
    <location>
        <begin position="258"/>
        <end position="282"/>
    </location>
</feature>
<feature type="transmembrane region" description="Helical" evidence="1">
    <location>
        <begin position="7"/>
        <end position="33"/>
    </location>
</feature>
<proteinExistence type="predicted"/>
<dbReference type="RefSeq" id="WP_182324757.1">
    <property type="nucleotide sequence ID" value="NZ_CP058554.1"/>
</dbReference>
<feature type="transmembrane region" description="Helical" evidence="1">
    <location>
        <begin position="472"/>
        <end position="492"/>
    </location>
</feature>
<sequence>MELFDNLAIGFGVAFTFQNLIYCFVGCLLGTLIGVLPGIGPVATIAMLLPATYALPPVAALIMLAGIYYGAQYGGSTTAILVNLPGESSSVVTVIDGYQMARKGRAGPALAAAGIGSFFAGCVGTIILAAFAPPLTEVAFMFGPAEYFSLMTLGLIGAVVLASGSLLKAVGMIVLGLLLGLVGTDVNSGVARYSFDIPELTDGIDFVVIAMGVFGYGEIIANLSKPDDEREVFAAKVTGLMPTKEDFKLMFPAMLRGTALGSALGILPGGGAMLSAFAAYTIEKKTKLKPGEVPFGQGNIRGVCSPESANNAGSQTSFIPLLTLGIPPNAVMALMVGAMTIHNIQPGPQVMTSNPELFWGLIASMWIGNLMLIVLNLPLIGVWIKLLTVPYRWLFPSIVLFCAVGVYGTNNNSWDVWMVGIFGFVGYVFHKLGTEPAPLLLGFILGPMMEENLRRALLLSRGDWSVFVTRPISAGLLIAAAILLVVVCLPAVSKKREEAFVEED</sequence>
<keyword evidence="1" id="KW-0812">Transmembrane</keyword>
<accession>A0A7G5ELD0</accession>
<dbReference type="Proteomes" id="UP000515240">
    <property type="component" value="Chromosome"/>
</dbReference>
<dbReference type="PANTHER" id="PTHR35342:SF5">
    <property type="entry name" value="TRICARBOXYLIC TRANSPORT PROTEIN"/>
    <property type="match status" value="1"/>
</dbReference>
<keyword evidence="4" id="KW-1185">Reference proteome</keyword>
<dbReference type="EMBL" id="CP058554">
    <property type="protein sequence ID" value="QMV74805.1"/>
    <property type="molecule type" value="Genomic_DNA"/>
</dbReference>
<keyword evidence="1" id="KW-0472">Membrane</keyword>
<dbReference type="AlphaFoldDB" id="A0A7G5ELD0"/>
<gene>
    <name evidence="3" type="ORF">HS961_19270</name>
</gene>
<feature type="transmembrane region" description="Helical" evidence="1">
    <location>
        <begin position="53"/>
        <end position="71"/>
    </location>
</feature>
<evidence type="ECO:0000313" key="4">
    <source>
        <dbReference type="Proteomes" id="UP000515240"/>
    </source>
</evidence>
<evidence type="ECO:0000256" key="1">
    <source>
        <dbReference type="SAM" id="Phobius"/>
    </source>
</evidence>
<reference evidence="3 4" key="1">
    <citation type="journal article" date="2020" name="G3 (Bethesda)">
        <title>CeMbio - The Caenorhabditis elegans Microbiome Resource.</title>
        <authorList>
            <person name="Dirksen P."/>
            <person name="Assie A."/>
            <person name="Zimmermann J."/>
            <person name="Zhang F."/>
            <person name="Tietje A.M."/>
            <person name="Marsh S.A."/>
            <person name="Felix M.A."/>
            <person name="Shapira M."/>
            <person name="Kaleta C."/>
            <person name="Schulenburg H."/>
            <person name="Samuel B."/>
        </authorList>
    </citation>
    <scope>NUCLEOTIDE SEQUENCE [LARGE SCALE GENOMIC DNA]</scope>
    <source>
        <strain evidence="3 4">BIGb0172</strain>
    </source>
</reference>
<keyword evidence="1" id="KW-1133">Transmembrane helix</keyword>